<sequence>MRGSKLSRLIGAQGNEKRSVEGSLRQLTPKGYVPVCVGVDGETRRFIVHWTMLARDSDFFDLLCKSAEEYGFCNDGVLKIPHEAKDFEERIVRRAKRKILRV</sequence>
<dbReference type="InterPro" id="IPR003676">
    <property type="entry name" value="SAUR_fam"/>
</dbReference>
<accession>A0AAV5MCV5</accession>
<evidence type="ECO:0000256" key="1">
    <source>
        <dbReference type="ARBA" id="ARBA00006974"/>
    </source>
</evidence>
<dbReference type="GO" id="GO:0009733">
    <property type="term" value="P:response to auxin"/>
    <property type="evidence" value="ECO:0007669"/>
    <property type="project" value="InterPro"/>
</dbReference>
<dbReference type="Pfam" id="PF02519">
    <property type="entry name" value="Auxin_inducible"/>
    <property type="match status" value="1"/>
</dbReference>
<dbReference type="Proteomes" id="UP001054252">
    <property type="component" value="Unassembled WGS sequence"/>
</dbReference>
<dbReference type="PANTHER" id="PTHR31374:SF32">
    <property type="entry name" value="SAUR FAMILY PROTEIN"/>
    <property type="match status" value="1"/>
</dbReference>
<protein>
    <recommendedName>
        <fullName evidence="6">Small auxin up regulated protein</fullName>
    </recommendedName>
</protein>
<evidence type="ECO:0000313" key="5">
    <source>
        <dbReference type="Proteomes" id="UP001054252"/>
    </source>
</evidence>
<organism evidence="4 5">
    <name type="scientific">Rubroshorea leprosula</name>
    <dbReference type="NCBI Taxonomy" id="152421"/>
    <lineage>
        <taxon>Eukaryota</taxon>
        <taxon>Viridiplantae</taxon>
        <taxon>Streptophyta</taxon>
        <taxon>Embryophyta</taxon>
        <taxon>Tracheophyta</taxon>
        <taxon>Spermatophyta</taxon>
        <taxon>Magnoliopsida</taxon>
        <taxon>eudicotyledons</taxon>
        <taxon>Gunneridae</taxon>
        <taxon>Pentapetalae</taxon>
        <taxon>rosids</taxon>
        <taxon>malvids</taxon>
        <taxon>Malvales</taxon>
        <taxon>Dipterocarpaceae</taxon>
        <taxon>Rubroshorea</taxon>
    </lineage>
</organism>
<name>A0AAV5MCV5_9ROSI</name>
<keyword evidence="3" id="KW-0341">Growth regulation</keyword>
<proteinExistence type="inferred from homology"/>
<reference evidence="4 5" key="1">
    <citation type="journal article" date="2021" name="Commun. Biol.">
        <title>The genome of Shorea leprosula (Dipterocarpaceae) highlights the ecological relevance of drought in aseasonal tropical rainforests.</title>
        <authorList>
            <person name="Ng K.K.S."/>
            <person name="Kobayashi M.J."/>
            <person name="Fawcett J.A."/>
            <person name="Hatakeyama M."/>
            <person name="Paape T."/>
            <person name="Ng C.H."/>
            <person name="Ang C.C."/>
            <person name="Tnah L.H."/>
            <person name="Lee C.T."/>
            <person name="Nishiyama T."/>
            <person name="Sese J."/>
            <person name="O'Brien M.J."/>
            <person name="Copetti D."/>
            <person name="Mohd Noor M.I."/>
            <person name="Ong R.C."/>
            <person name="Putra M."/>
            <person name="Sireger I.Z."/>
            <person name="Indrioko S."/>
            <person name="Kosugi Y."/>
            <person name="Izuno A."/>
            <person name="Isagi Y."/>
            <person name="Lee S.L."/>
            <person name="Shimizu K.K."/>
        </authorList>
    </citation>
    <scope>NUCLEOTIDE SEQUENCE [LARGE SCALE GENOMIC DNA]</scope>
    <source>
        <strain evidence="4">214</strain>
    </source>
</reference>
<evidence type="ECO:0000313" key="4">
    <source>
        <dbReference type="EMBL" id="GKV47693.1"/>
    </source>
</evidence>
<keyword evidence="5" id="KW-1185">Reference proteome</keyword>
<keyword evidence="2" id="KW-0217">Developmental protein</keyword>
<gene>
    <name evidence="4" type="ORF">SLEP1_g54565</name>
</gene>
<comment type="caution">
    <text evidence="4">The sequence shown here is derived from an EMBL/GenBank/DDBJ whole genome shotgun (WGS) entry which is preliminary data.</text>
</comment>
<dbReference type="EMBL" id="BPVZ01000233">
    <property type="protein sequence ID" value="GKV47693.1"/>
    <property type="molecule type" value="Genomic_DNA"/>
</dbReference>
<evidence type="ECO:0000256" key="3">
    <source>
        <dbReference type="ARBA" id="ARBA00022604"/>
    </source>
</evidence>
<dbReference type="PANTHER" id="PTHR31374">
    <property type="entry name" value="AUXIN-INDUCED PROTEIN-LIKE-RELATED"/>
    <property type="match status" value="1"/>
</dbReference>
<dbReference type="AlphaFoldDB" id="A0AAV5MCV5"/>
<comment type="similarity">
    <text evidence="1">Belongs to the ARG7 family.</text>
</comment>
<evidence type="ECO:0008006" key="6">
    <source>
        <dbReference type="Google" id="ProtNLM"/>
    </source>
</evidence>
<evidence type="ECO:0000256" key="2">
    <source>
        <dbReference type="ARBA" id="ARBA00022473"/>
    </source>
</evidence>